<organism evidence="6 7">
    <name type="scientific">Pectinatus cerevisiiphilus</name>
    <dbReference type="NCBI Taxonomy" id="86956"/>
    <lineage>
        <taxon>Bacteria</taxon>
        <taxon>Bacillati</taxon>
        <taxon>Bacillota</taxon>
        <taxon>Negativicutes</taxon>
        <taxon>Selenomonadales</taxon>
        <taxon>Selenomonadaceae</taxon>
        <taxon>Pectinatus</taxon>
    </lineage>
</organism>
<dbReference type="Gene3D" id="3.50.50.60">
    <property type="entry name" value="FAD/NAD(P)-binding domain"/>
    <property type="match status" value="1"/>
</dbReference>
<dbReference type="InterPro" id="IPR004792">
    <property type="entry name" value="BaiN-like"/>
</dbReference>
<dbReference type="InterPro" id="IPR036188">
    <property type="entry name" value="FAD/NAD-bd_sf"/>
</dbReference>
<dbReference type="Gene3D" id="1.10.8.260">
    <property type="entry name" value="HI0933 insert domain-like"/>
    <property type="match status" value="1"/>
</dbReference>
<dbReference type="Gene3D" id="2.40.30.10">
    <property type="entry name" value="Translation factors"/>
    <property type="match status" value="1"/>
</dbReference>
<reference evidence="6 7" key="1">
    <citation type="submission" date="2019-03" db="EMBL/GenBank/DDBJ databases">
        <title>Genomic Encyclopedia of Type Strains, Phase IV (KMG-IV): sequencing the most valuable type-strain genomes for metagenomic binning, comparative biology and taxonomic classification.</title>
        <authorList>
            <person name="Goeker M."/>
        </authorList>
    </citation>
    <scope>NUCLEOTIDE SEQUENCE [LARGE SCALE GENOMIC DNA]</scope>
    <source>
        <strain evidence="6 7">DSM 20467</strain>
    </source>
</reference>
<dbReference type="PANTHER" id="PTHR42887:SF2">
    <property type="entry name" value="OS12G0638800 PROTEIN"/>
    <property type="match status" value="1"/>
</dbReference>
<evidence type="ECO:0000256" key="1">
    <source>
        <dbReference type="ARBA" id="ARBA00001974"/>
    </source>
</evidence>
<evidence type="ECO:0000259" key="5">
    <source>
        <dbReference type="Pfam" id="PF22780"/>
    </source>
</evidence>
<dbReference type="InterPro" id="IPR055178">
    <property type="entry name" value="RsdA/BaiN/AoA(So)-like_dom"/>
</dbReference>
<dbReference type="Proteomes" id="UP000295188">
    <property type="component" value="Unassembled WGS sequence"/>
</dbReference>
<dbReference type="PRINTS" id="PR00368">
    <property type="entry name" value="FADPNR"/>
</dbReference>
<dbReference type="EMBL" id="SMAA01000003">
    <property type="protein sequence ID" value="TCS80976.1"/>
    <property type="molecule type" value="Genomic_DNA"/>
</dbReference>
<dbReference type="PRINTS" id="PR00411">
    <property type="entry name" value="PNDRDTASEI"/>
</dbReference>
<comment type="cofactor">
    <cofactor evidence="1">
        <name>FAD</name>
        <dbReference type="ChEBI" id="CHEBI:57692"/>
    </cofactor>
</comment>
<sequence>MKTIVVIGAGPAGMMAAIQAAANNNKVILLEKNAKLGKKLMITGKGRCNITNIADLSEFIKNIPGNGKFLYSAFKNFFNDDVVNFFEALGVPTKVERGGRVFPQSDRAIDVVTALADKLYDSKVELRLNTKVERIIVEDGLVTGIKMSDGNILKADAVILAAGGASYPGTGSDGSGLKLAQAVGHKIMPLHPALVPLVSEEAWVRDLQGLSLRNVRVSAFTDNKKTDEMFGEMMFTHFGVTGPIILSMSRQIALDVASGKKIYLAINLKPALTPEKLEARIQRDFQKYTRKQIKNAMIDLLPHRLIPVVLNFAYIDAEKFVNAITKKERLRLVNALQKLSFDIHGVRPIAEAIVTGGGVHVKEIDPKTMQSKLVNGLFFAGEVIDIDGYTGGFNLQAAFSMGYTAGIMAGK</sequence>
<dbReference type="InterPro" id="IPR023166">
    <property type="entry name" value="BaiN-like_dom_sf"/>
</dbReference>
<evidence type="ECO:0000259" key="4">
    <source>
        <dbReference type="Pfam" id="PF03486"/>
    </source>
</evidence>
<keyword evidence="2" id="KW-0285">Flavoprotein</keyword>
<dbReference type="Pfam" id="PF03486">
    <property type="entry name" value="HI0933_like"/>
    <property type="match status" value="1"/>
</dbReference>
<dbReference type="NCBIfam" id="TIGR00275">
    <property type="entry name" value="aminoacetone oxidase family FAD-binding enzyme"/>
    <property type="match status" value="1"/>
</dbReference>
<feature type="domain" description="RsdA/BaiN/AoA(So)-like insert" evidence="5">
    <location>
        <begin position="191"/>
        <end position="354"/>
    </location>
</feature>
<comment type="caution">
    <text evidence="6">The sequence shown here is derived from an EMBL/GenBank/DDBJ whole genome shotgun (WGS) entry which is preliminary data.</text>
</comment>
<dbReference type="SUPFAM" id="SSF51905">
    <property type="entry name" value="FAD/NAD(P)-binding domain"/>
    <property type="match status" value="1"/>
</dbReference>
<evidence type="ECO:0000256" key="3">
    <source>
        <dbReference type="ARBA" id="ARBA00022827"/>
    </source>
</evidence>
<gene>
    <name evidence="6" type="ORF">EDC37_103146</name>
</gene>
<dbReference type="AlphaFoldDB" id="A0A4R3KCM1"/>
<feature type="domain" description="RsdA/BaiN/AoA(So)-like Rossmann fold-like" evidence="4">
    <location>
        <begin position="3"/>
        <end position="406"/>
    </location>
</feature>
<dbReference type="PANTHER" id="PTHR42887">
    <property type="entry name" value="OS12G0638800 PROTEIN"/>
    <property type="match status" value="1"/>
</dbReference>
<dbReference type="SUPFAM" id="SSF160996">
    <property type="entry name" value="HI0933 insert domain-like"/>
    <property type="match status" value="1"/>
</dbReference>
<name>A0A4R3KCM1_9FIRM</name>
<evidence type="ECO:0000256" key="2">
    <source>
        <dbReference type="ARBA" id="ARBA00022630"/>
    </source>
</evidence>
<proteinExistence type="predicted"/>
<evidence type="ECO:0000313" key="7">
    <source>
        <dbReference type="Proteomes" id="UP000295188"/>
    </source>
</evidence>
<dbReference type="InterPro" id="IPR057661">
    <property type="entry name" value="RsdA/BaiN/AoA(So)_Rossmann"/>
</dbReference>
<protein>
    <submittedName>
        <fullName evidence="6">Uncharacterized protein</fullName>
    </submittedName>
</protein>
<accession>A0A4R3KCM1</accession>
<evidence type="ECO:0000313" key="6">
    <source>
        <dbReference type="EMBL" id="TCS80976.1"/>
    </source>
</evidence>
<keyword evidence="3" id="KW-0274">FAD</keyword>
<keyword evidence="7" id="KW-1185">Reference proteome</keyword>
<dbReference type="OrthoDB" id="9773233at2"/>
<dbReference type="Pfam" id="PF22780">
    <property type="entry name" value="HI0933_like_1st"/>
    <property type="match status" value="1"/>
</dbReference>
<dbReference type="RefSeq" id="WP_132547726.1">
    <property type="nucleotide sequence ID" value="NZ_SMAA01000003.1"/>
</dbReference>